<dbReference type="GO" id="GO:0000981">
    <property type="term" value="F:DNA-binding transcription factor activity, RNA polymerase II-specific"/>
    <property type="evidence" value="ECO:0007669"/>
    <property type="project" value="InterPro"/>
</dbReference>
<proteinExistence type="predicted"/>
<dbReference type="Pfam" id="PF11951">
    <property type="entry name" value="Fungal_trans_2"/>
    <property type="match status" value="1"/>
</dbReference>
<dbReference type="HOGENOM" id="CLU_020030_3_1_1"/>
<dbReference type="GO" id="GO:0045944">
    <property type="term" value="P:positive regulation of transcription by RNA polymerase II"/>
    <property type="evidence" value="ECO:0007669"/>
    <property type="project" value="TreeGrafter"/>
</dbReference>
<dbReference type="STRING" id="1229664.N4UL79"/>
<gene>
    <name evidence="4" type="ORF">FOC1_g10001206</name>
</gene>
<dbReference type="GO" id="GO:0005634">
    <property type="term" value="C:nucleus"/>
    <property type="evidence" value="ECO:0007669"/>
    <property type="project" value="UniProtKB-SubCell"/>
</dbReference>
<dbReference type="PANTHER" id="PTHR37534:SF51">
    <property type="entry name" value="ACRIFLAVINE SENSITIVITY CONTROL PROTEIN ACR-2"/>
    <property type="match status" value="1"/>
</dbReference>
<feature type="non-terminal residue" evidence="4">
    <location>
        <position position="1"/>
    </location>
</feature>
<comment type="subcellular location">
    <subcellularLocation>
        <location evidence="1">Nucleus</location>
    </subcellularLocation>
</comment>
<keyword evidence="2" id="KW-0539">Nucleus</keyword>
<dbReference type="OMA" id="HTKANAT"/>
<dbReference type="CDD" id="cd00067">
    <property type="entry name" value="GAL4"/>
    <property type="match status" value="1"/>
</dbReference>
<feature type="domain" description="Zn(2)-C6 fungal-type" evidence="3">
    <location>
        <begin position="21"/>
        <end position="49"/>
    </location>
</feature>
<dbReference type="PROSITE" id="PS00463">
    <property type="entry name" value="ZN2_CY6_FUNGAL_1"/>
    <property type="match status" value="1"/>
</dbReference>
<evidence type="ECO:0000256" key="2">
    <source>
        <dbReference type="ARBA" id="ARBA00023242"/>
    </source>
</evidence>
<dbReference type="InterPro" id="IPR001138">
    <property type="entry name" value="Zn2Cys6_DnaBD"/>
</dbReference>
<dbReference type="PROSITE" id="PS50048">
    <property type="entry name" value="ZN2_CY6_FUNGAL_2"/>
    <property type="match status" value="1"/>
</dbReference>
<dbReference type="SMART" id="SM00066">
    <property type="entry name" value="GAL4"/>
    <property type="match status" value="1"/>
</dbReference>
<dbReference type="GO" id="GO:0000976">
    <property type="term" value="F:transcription cis-regulatory region binding"/>
    <property type="evidence" value="ECO:0007669"/>
    <property type="project" value="TreeGrafter"/>
</dbReference>
<name>N4UL79_FUSC1</name>
<sequence>ILSTQPTRLPPMESNLRPTKSCHNCRYNRLSCDRSVPACCRCTTTGKNCLGYGKLWRWVDAVASRGKMAGKKVPNAKESWEFSTTSHTKANATRNTIVLANQGQLVDSYRTSAFPQLGTLGPHYGLSLLSILLFVIPTFHYTKKANKKKNSPFPTLTSLPLVTKGLCPQLVAIDLPGYNPFPELVSMGAASPLLLYTVVTAAAAHMSNVLRPGANNWSSQPQTIRKYDWDPSRRALTDALVAKQKALCLLRMALSDEDVVGNDIVLTAVIMLVTADMIDSGKHDSQAHVNAMGWLLSQAPPMTGVGEMLKDFIISDCYIHYVFALTFMDQVPKSLSDLDKAFASSAMHYAARNSFICCPAEILQIMWSTATILKDQPTLHGAYGRTEKGLKLMLSAMSFDVASWSCNIENVPRGRQVTDINSRTHSGYTHQMACCLYILYAIPSVRNFLPEGTEQGLEAGLMCHLRSITDEDPNFKTSFWPTFIAGAQTRNANQQIWIKDRMIRQLRLFPWGFLYTAIETLQLIWEQRIVQSELNWLQILRNPEVSFLIV</sequence>
<evidence type="ECO:0000313" key="4">
    <source>
        <dbReference type="EMBL" id="ENH75969.1"/>
    </source>
</evidence>
<protein>
    <submittedName>
        <fullName evidence="4">Acriflavine sensitivity control protein acr-2</fullName>
    </submittedName>
</protein>
<reference evidence="5" key="1">
    <citation type="submission" date="2012-09" db="EMBL/GenBank/DDBJ databases">
        <title>Genome sequencing and comparative transcriptomics of race 1 and race 4 of banana pathogen: Fusarium oxysporum f. sp. cubense.</title>
        <authorList>
            <person name="Fang X."/>
            <person name="Huang J."/>
        </authorList>
    </citation>
    <scope>NUCLEOTIDE SEQUENCE [LARGE SCALE GENOMIC DNA]</scope>
    <source>
        <strain evidence="5">race 1</strain>
    </source>
</reference>
<dbReference type="OrthoDB" id="5380854at2759"/>
<dbReference type="GO" id="GO:0008270">
    <property type="term" value="F:zinc ion binding"/>
    <property type="evidence" value="ECO:0007669"/>
    <property type="project" value="InterPro"/>
</dbReference>
<evidence type="ECO:0000313" key="5">
    <source>
        <dbReference type="Proteomes" id="UP000016928"/>
    </source>
</evidence>
<dbReference type="PANTHER" id="PTHR37534">
    <property type="entry name" value="TRANSCRIPTIONAL ACTIVATOR PROTEIN UGA3"/>
    <property type="match status" value="1"/>
</dbReference>
<dbReference type="VEuPathDB" id="FungiDB:FOC1_g10001206"/>
<accession>N4UL79</accession>
<reference evidence="5" key="2">
    <citation type="journal article" date="2014" name="PLoS ONE">
        <title>Genome and Transcriptome Analysis of the Fungal Pathogen Fusarium oxysporum f. sp. cubense Causing Banana Vascular Wilt Disease.</title>
        <authorList>
            <person name="Guo L."/>
            <person name="Han L."/>
            <person name="Yang L."/>
            <person name="Zeng H."/>
            <person name="Fan D."/>
            <person name="Zhu Y."/>
            <person name="Feng Y."/>
            <person name="Wang G."/>
            <person name="Peng C."/>
            <person name="Jiang X."/>
            <person name="Zhou D."/>
            <person name="Ni P."/>
            <person name="Liang C."/>
            <person name="Liu L."/>
            <person name="Wang J."/>
            <person name="Mao C."/>
            <person name="Fang X."/>
            <person name="Peng M."/>
            <person name="Huang J."/>
        </authorList>
    </citation>
    <scope>NUCLEOTIDE SEQUENCE [LARGE SCALE GENOMIC DNA]</scope>
    <source>
        <strain evidence="5">race 1</strain>
    </source>
</reference>
<evidence type="ECO:0000259" key="3">
    <source>
        <dbReference type="PROSITE" id="PS50048"/>
    </source>
</evidence>
<dbReference type="InterPro" id="IPR036864">
    <property type="entry name" value="Zn2-C6_fun-type_DNA-bd_sf"/>
</dbReference>
<dbReference type="Proteomes" id="UP000016928">
    <property type="component" value="Unassembled WGS sequence"/>
</dbReference>
<dbReference type="InterPro" id="IPR021858">
    <property type="entry name" value="Fun_TF"/>
</dbReference>
<dbReference type="AlphaFoldDB" id="N4UL79"/>
<dbReference type="SUPFAM" id="SSF57701">
    <property type="entry name" value="Zn2/Cys6 DNA-binding domain"/>
    <property type="match status" value="1"/>
</dbReference>
<organism evidence="4 5">
    <name type="scientific">Fusarium oxysporum f. sp. cubense (strain race 1)</name>
    <name type="common">Panama disease fungus</name>
    <dbReference type="NCBI Taxonomy" id="1229664"/>
    <lineage>
        <taxon>Eukaryota</taxon>
        <taxon>Fungi</taxon>
        <taxon>Dikarya</taxon>
        <taxon>Ascomycota</taxon>
        <taxon>Pezizomycotina</taxon>
        <taxon>Sordariomycetes</taxon>
        <taxon>Hypocreomycetidae</taxon>
        <taxon>Hypocreales</taxon>
        <taxon>Nectriaceae</taxon>
        <taxon>Fusarium</taxon>
        <taxon>Fusarium oxysporum species complex</taxon>
    </lineage>
</organism>
<dbReference type="EMBL" id="KB729939">
    <property type="protein sequence ID" value="ENH75969.1"/>
    <property type="molecule type" value="Genomic_DNA"/>
</dbReference>
<evidence type="ECO:0000256" key="1">
    <source>
        <dbReference type="ARBA" id="ARBA00004123"/>
    </source>
</evidence>